<sequence>MPYHDSGRIQPKPLEPQQLNLFANNTITPSYGSKADTLLMSADVLQEWKSRILTHQQRVRANQSPQQATLFDLTPTHCDPEAIDPLTLQLVPMSFYCTPADSPGEACLYFIIDSAAGLVLYVGETMRSNKRWKGIHDCKDYIASYQDLHYKYGLPKAVNAAFWWDAPVERRARQQLELSLIVKWRSPFNKENWDLWGQPFK</sequence>
<reference evidence="1 2" key="1">
    <citation type="journal article" date="2020" name="ISME J.">
        <title>Comparative genomics reveals insights into cyanobacterial evolution and habitat adaptation.</title>
        <authorList>
            <person name="Chen M.Y."/>
            <person name="Teng W.K."/>
            <person name="Zhao L."/>
            <person name="Hu C.X."/>
            <person name="Zhou Y.K."/>
            <person name="Han B.P."/>
            <person name="Song L.R."/>
            <person name="Shu W.S."/>
        </authorList>
    </citation>
    <scope>NUCLEOTIDE SEQUENCE [LARGE SCALE GENOMIC DNA]</scope>
    <source>
        <strain evidence="1 2">FACHB-119</strain>
    </source>
</reference>
<evidence type="ECO:0000313" key="2">
    <source>
        <dbReference type="Proteomes" id="UP000661112"/>
    </source>
</evidence>
<gene>
    <name evidence="1" type="ORF">H6G83_33035</name>
</gene>
<proteinExistence type="predicted"/>
<name>A0ABR8DED6_9NOST</name>
<protein>
    <submittedName>
        <fullName evidence="1">GIY-YIG nuclease family protein</fullName>
    </submittedName>
</protein>
<dbReference type="EMBL" id="JACJSG010000082">
    <property type="protein sequence ID" value="MBD2505368.1"/>
    <property type="molecule type" value="Genomic_DNA"/>
</dbReference>
<evidence type="ECO:0000313" key="1">
    <source>
        <dbReference type="EMBL" id="MBD2505368.1"/>
    </source>
</evidence>
<organism evidence="1 2">
    <name type="scientific">Anabaena azotica FACHB-119</name>
    <dbReference type="NCBI Taxonomy" id="947527"/>
    <lineage>
        <taxon>Bacteria</taxon>
        <taxon>Bacillati</taxon>
        <taxon>Cyanobacteriota</taxon>
        <taxon>Cyanophyceae</taxon>
        <taxon>Nostocales</taxon>
        <taxon>Nostocaceae</taxon>
        <taxon>Anabaena</taxon>
        <taxon>Anabaena azotica</taxon>
    </lineage>
</organism>
<keyword evidence="2" id="KW-1185">Reference proteome</keyword>
<comment type="caution">
    <text evidence="1">The sequence shown here is derived from an EMBL/GenBank/DDBJ whole genome shotgun (WGS) entry which is preliminary data.</text>
</comment>
<dbReference type="Proteomes" id="UP000661112">
    <property type="component" value="Unassembled WGS sequence"/>
</dbReference>
<accession>A0ABR8DED6</accession>